<dbReference type="InterPro" id="IPR045121">
    <property type="entry name" value="CoAse"/>
</dbReference>
<evidence type="ECO:0000256" key="4">
    <source>
        <dbReference type="ARBA" id="ARBA00022801"/>
    </source>
</evidence>
<proteinExistence type="predicted"/>
<name>A0A1V1VAY4_PHODP</name>
<keyword evidence="5" id="KW-0460">Magnesium</keyword>
<evidence type="ECO:0000259" key="7">
    <source>
        <dbReference type="PROSITE" id="PS51462"/>
    </source>
</evidence>
<keyword evidence="6" id="KW-0464">Manganese</keyword>
<dbReference type="CDD" id="cd03426">
    <property type="entry name" value="NUDIX_CoAse_Nudt7"/>
    <property type="match status" value="1"/>
</dbReference>
<dbReference type="GO" id="GO:0046872">
    <property type="term" value="F:metal ion binding"/>
    <property type="evidence" value="ECO:0007669"/>
    <property type="project" value="UniProtKB-KW"/>
</dbReference>
<dbReference type="GO" id="GO:0010945">
    <property type="term" value="F:coenzyme A diphosphatase activity"/>
    <property type="evidence" value="ECO:0007669"/>
    <property type="project" value="InterPro"/>
</dbReference>
<dbReference type="PANTHER" id="PTHR12992">
    <property type="entry name" value="NUDIX HYDROLASE"/>
    <property type="match status" value="1"/>
</dbReference>
<dbReference type="PROSITE" id="PS51462">
    <property type="entry name" value="NUDIX"/>
    <property type="match status" value="1"/>
</dbReference>
<evidence type="ECO:0000256" key="6">
    <source>
        <dbReference type="ARBA" id="ARBA00023211"/>
    </source>
</evidence>
<reference evidence="10" key="2">
    <citation type="submission" date="2017-05" db="EMBL/GenBank/DDBJ databases">
        <title>Whole genome sequence of fish pathogenic bacteria, Photobacterium damselae subsp. piscicida, strain 91-197, isolated from hybrid striped bass (Morone sp.) in USA.</title>
        <authorList>
            <person name="Teru Y."/>
            <person name="Hikima J."/>
            <person name="Kono T."/>
            <person name="Sakai M."/>
            <person name="Takano T."/>
            <person name="Hawke J.P."/>
            <person name="Takeyama H."/>
            <person name="Aoki T."/>
        </authorList>
    </citation>
    <scope>NUCLEOTIDE SEQUENCE [LARGE SCALE GENOMIC DNA]</scope>
    <source>
        <strain evidence="10">91-197</strain>
    </source>
</reference>
<protein>
    <submittedName>
        <fullName evidence="9">CoA pyrophosphatase</fullName>
    </submittedName>
    <submittedName>
        <fullName evidence="8">NUDIX hydrolase</fullName>
    </submittedName>
</protein>
<dbReference type="InterPro" id="IPR000086">
    <property type="entry name" value="NUDIX_hydrolase_dom"/>
</dbReference>
<comment type="cofactor">
    <cofactor evidence="1">
        <name>Mn(2+)</name>
        <dbReference type="ChEBI" id="CHEBI:29035"/>
    </cofactor>
</comment>
<evidence type="ECO:0000256" key="1">
    <source>
        <dbReference type="ARBA" id="ARBA00001936"/>
    </source>
</evidence>
<dbReference type="Pfam" id="PF00293">
    <property type="entry name" value="NUDIX"/>
    <property type="match status" value="1"/>
</dbReference>
<dbReference type="RefSeq" id="WP_086957946.1">
    <property type="nucleotide sequence ID" value="NZ_AP018045.1"/>
</dbReference>
<sequence length="199" mass="22735">MNENHLLNKLVLTPLIQDYNASHRARISQHLPPNYQFKQAAVLIPLVKRPQGWQVILTQRAHHLKHHPGQIAFPGGRFEPEDGDLMTTALRETKEETGIDCTKGQILGRLPALETVSGYRVTPFFSTVMENYQVKIDPNEVAEIFEVPIKFLLNPVNIKNQKSLIKGEYHTIYAIPFSHYSIWGATAQMIKLLSDQIWD</sequence>
<dbReference type="Gene3D" id="3.90.79.10">
    <property type="entry name" value="Nucleoside Triphosphate Pyrophosphohydrolase"/>
    <property type="match status" value="1"/>
</dbReference>
<reference evidence="8" key="1">
    <citation type="journal article" date="2017" name="Genome Announc.">
        <title>Whole-Genome Sequence of Photobacterium damselae subsp. piscicida Strain 91-197, Isolated from Hybrid Striped Bass (Morone sp.) in the United States.</title>
        <authorList>
            <person name="Teru Y."/>
            <person name="Hikima J."/>
            <person name="Kono T."/>
            <person name="Sakai M."/>
            <person name="Takano T."/>
            <person name="Hawke J.P."/>
            <person name="Takeyama H."/>
            <person name="Aoki T."/>
        </authorList>
    </citation>
    <scope>NUCLEOTIDE SEQUENCE</scope>
    <source>
        <strain evidence="8">91-197</strain>
    </source>
</reference>
<evidence type="ECO:0000256" key="3">
    <source>
        <dbReference type="ARBA" id="ARBA00022723"/>
    </source>
</evidence>
<organism evidence="8 10">
    <name type="scientific">Photobacterium damsela subsp. piscicida</name>
    <name type="common">Pasteurella piscicida</name>
    <dbReference type="NCBI Taxonomy" id="38294"/>
    <lineage>
        <taxon>Bacteria</taxon>
        <taxon>Pseudomonadati</taxon>
        <taxon>Pseudomonadota</taxon>
        <taxon>Gammaproteobacteria</taxon>
        <taxon>Vibrionales</taxon>
        <taxon>Vibrionaceae</taxon>
        <taxon>Photobacterium</taxon>
    </lineage>
</organism>
<comment type="cofactor">
    <cofactor evidence="2">
        <name>Mg(2+)</name>
        <dbReference type="ChEBI" id="CHEBI:18420"/>
    </cofactor>
</comment>
<dbReference type="EMBL" id="AP018045">
    <property type="protein sequence ID" value="BAX52711.1"/>
    <property type="molecule type" value="Genomic_DNA"/>
</dbReference>
<evidence type="ECO:0000256" key="5">
    <source>
        <dbReference type="ARBA" id="ARBA00022842"/>
    </source>
</evidence>
<evidence type="ECO:0000256" key="2">
    <source>
        <dbReference type="ARBA" id="ARBA00001946"/>
    </source>
</evidence>
<dbReference type="Proteomes" id="UP000218676">
    <property type="component" value="Chromosome 1"/>
</dbReference>
<dbReference type="InterPro" id="IPR015797">
    <property type="entry name" value="NUDIX_hydrolase-like_dom_sf"/>
</dbReference>
<keyword evidence="4 8" id="KW-0378">Hydrolase</keyword>
<accession>A0A1V1VAY4</accession>
<evidence type="ECO:0000313" key="8">
    <source>
        <dbReference type="EMBL" id="BAX52711.1"/>
    </source>
</evidence>
<dbReference type="EMBL" id="CP061854">
    <property type="protein sequence ID" value="QOD55502.1"/>
    <property type="molecule type" value="Genomic_DNA"/>
</dbReference>
<dbReference type="SUPFAM" id="SSF55811">
    <property type="entry name" value="Nudix"/>
    <property type="match status" value="1"/>
</dbReference>
<evidence type="ECO:0000313" key="10">
    <source>
        <dbReference type="Proteomes" id="UP000218676"/>
    </source>
</evidence>
<evidence type="ECO:0000313" key="9">
    <source>
        <dbReference type="EMBL" id="QOD55502.1"/>
    </source>
</evidence>
<gene>
    <name evidence="9" type="ORF">IC627_09035</name>
    <name evidence="8" type="ORF">PDPUS_1_01337</name>
</gene>
<keyword evidence="3" id="KW-0479">Metal-binding</keyword>
<dbReference type="NCBIfam" id="NF007980">
    <property type="entry name" value="PRK10707.1"/>
    <property type="match status" value="1"/>
</dbReference>
<dbReference type="Proteomes" id="UP000516656">
    <property type="component" value="Chromosome 1"/>
</dbReference>
<evidence type="ECO:0000313" key="11">
    <source>
        <dbReference type="Proteomes" id="UP000516656"/>
    </source>
</evidence>
<reference evidence="9 11" key="3">
    <citation type="submission" date="2020-09" db="EMBL/GenBank/DDBJ databases">
        <title>Complete, closed and curated genome sequences of Photobacterium damselae subsp. piscicida isolates from Australia indicate localised evolution and additional plasmid-borne pathogenicity mechanisms.</title>
        <authorList>
            <person name="Baseggio L."/>
            <person name="Silayeva O."/>
            <person name="Buller N."/>
            <person name="Landos M."/>
            <person name="Engelstaedter J."/>
            <person name="Barnes A.C."/>
        </authorList>
    </citation>
    <scope>NUCLEOTIDE SEQUENCE [LARGE SCALE GENOMIC DNA]</scope>
    <source>
        <strain evidence="9 11">AS-16-0540-1</strain>
    </source>
</reference>
<dbReference type="AlphaFoldDB" id="A0A1V1VAY4"/>
<feature type="domain" description="Nudix hydrolase" evidence="7">
    <location>
        <begin position="37"/>
        <end position="169"/>
    </location>
</feature>
<dbReference type="PANTHER" id="PTHR12992:SF11">
    <property type="entry name" value="MITOCHONDRIAL COENZYME A DIPHOSPHATASE NUDT8"/>
    <property type="match status" value="1"/>
</dbReference>